<dbReference type="PROSITE" id="PS01246">
    <property type="entry name" value="UPF0003"/>
    <property type="match status" value="1"/>
</dbReference>
<proteinExistence type="inferred from homology"/>
<feature type="transmembrane region" description="Helical" evidence="7">
    <location>
        <begin position="15"/>
        <end position="36"/>
    </location>
</feature>
<evidence type="ECO:0000259" key="8">
    <source>
        <dbReference type="Pfam" id="PF00924"/>
    </source>
</evidence>
<dbReference type="Gene3D" id="1.10.287.1260">
    <property type="match status" value="1"/>
</dbReference>
<dbReference type="GO" id="GO:0008381">
    <property type="term" value="F:mechanosensitive monoatomic ion channel activity"/>
    <property type="evidence" value="ECO:0007669"/>
    <property type="project" value="InterPro"/>
</dbReference>
<comment type="subcellular location">
    <subcellularLocation>
        <location evidence="1">Cell membrane</location>
        <topology evidence="1">Multi-pass membrane protein</topology>
    </subcellularLocation>
</comment>
<dbReference type="Proteomes" id="UP000003100">
    <property type="component" value="Unassembled WGS sequence"/>
</dbReference>
<dbReference type="InterPro" id="IPR023408">
    <property type="entry name" value="MscS_beta-dom_sf"/>
</dbReference>
<dbReference type="InterPro" id="IPR011066">
    <property type="entry name" value="MscS_channel_C_sf"/>
</dbReference>
<evidence type="ECO:0000313" key="10">
    <source>
        <dbReference type="EMBL" id="EEG50314.1"/>
    </source>
</evidence>
<dbReference type="EMBL" id="ACBZ01000027">
    <property type="protein sequence ID" value="EEG50314.1"/>
    <property type="molecule type" value="Genomic_DNA"/>
</dbReference>
<feature type="transmembrane region" description="Helical" evidence="7">
    <location>
        <begin position="89"/>
        <end position="118"/>
    </location>
</feature>
<dbReference type="PANTHER" id="PTHR30221">
    <property type="entry name" value="SMALL-CONDUCTANCE MECHANOSENSITIVE CHANNEL"/>
    <property type="match status" value="1"/>
</dbReference>
<dbReference type="Gene3D" id="2.30.30.60">
    <property type="match status" value="1"/>
</dbReference>
<evidence type="ECO:0000256" key="7">
    <source>
        <dbReference type="SAM" id="Phobius"/>
    </source>
</evidence>
<dbReference type="eggNOG" id="COG0668">
    <property type="taxonomic scope" value="Bacteria"/>
</dbReference>
<keyword evidence="4 7" id="KW-0812">Transmembrane</keyword>
<dbReference type="RefSeq" id="WP_005946155.1">
    <property type="nucleotide sequence ID" value="NZ_CP136423.1"/>
</dbReference>
<keyword evidence="3" id="KW-1003">Cell membrane</keyword>
<sequence length="286" mass="31632">MDKISIWIENQLPSLASFGIKVLLSILAFYIGTRLIKWLLNFLRRSLGRTGIDTGVVQFICSLARILLYCLLIFSIATQFGVTEGSVAALLGSAGLTIGLGLQGGLSNLAGGVLILIFKPFLVGDYIIDNSTGCEGTVTKIEICYTTLASVDNKNIVIPNGSLSNSSITNVTARDQRRLELKIGISYESDFCRAKEILNQLLEEEPGILSEHETVVFVDELANMAVVVGFRAWVNTDDYWPVRWRMNESIKLAFDAAGIVIAYPQMEIHLRDEKEKKKGCCEWSEQ</sequence>
<dbReference type="InterPro" id="IPR006685">
    <property type="entry name" value="MscS_channel_2nd"/>
</dbReference>
<evidence type="ECO:0000256" key="5">
    <source>
        <dbReference type="ARBA" id="ARBA00022989"/>
    </source>
</evidence>
<evidence type="ECO:0000256" key="3">
    <source>
        <dbReference type="ARBA" id="ARBA00022475"/>
    </source>
</evidence>
<dbReference type="Pfam" id="PF00924">
    <property type="entry name" value="MS_channel_2nd"/>
    <property type="match status" value="1"/>
</dbReference>
<dbReference type="InterPro" id="IPR006686">
    <property type="entry name" value="MscS_channel_CS"/>
</dbReference>
<dbReference type="GeneID" id="86821916"/>
<gene>
    <name evidence="10" type="ORF">RUMHYD_00728</name>
</gene>
<organism evidence="10 11">
    <name type="scientific">Blautia hydrogenotrophica (strain DSM 10507 / JCM 14656 / S5a33)</name>
    <name type="common">Ruminococcus hydrogenotrophicus</name>
    <dbReference type="NCBI Taxonomy" id="476272"/>
    <lineage>
        <taxon>Bacteria</taxon>
        <taxon>Bacillati</taxon>
        <taxon>Bacillota</taxon>
        <taxon>Clostridia</taxon>
        <taxon>Lachnospirales</taxon>
        <taxon>Lachnospiraceae</taxon>
        <taxon>Blautia</taxon>
    </lineage>
</organism>
<dbReference type="PANTHER" id="PTHR30221:SF1">
    <property type="entry name" value="SMALL-CONDUCTANCE MECHANOSENSITIVE CHANNEL"/>
    <property type="match status" value="1"/>
</dbReference>
<dbReference type="HOGENOM" id="CLU_037945_1_1_9"/>
<evidence type="ECO:0000313" key="11">
    <source>
        <dbReference type="Proteomes" id="UP000003100"/>
    </source>
</evidence>
<dbReference type="InterPro" id="IPR010920">
    <property type="entry name" value="LSM_dom_sf"/>
</dbReference>
<comment type="similarity">
    <text evidence="2">Belongs to the MscS (TC 1.A.23) family.</text>
</comment>
<keyword evidence="5 7" id="KW-1133">Transmembrane helix</keyword>
<evidence type="ECO:0000256" key="1">
    <source>
        <dbReference type="ARBA" id="ARBA00004651"/>
    </source>
</evidence>
<dbReference type="InterPro" id="IPR049278">
    <property type="entry name" value="MS_channel_C"/>
</dbReference>
<evidence type="ECO:0000256" key="2">
    <source>
        <dbReference type="ARBA" id="ARBA00008017"/>
    </source>
</evidence>
<dbReference type="SUPFAM" id="SSF82861">
    <property type="entry name" value="Mechanosensitive channel protein MscS (YggB), transmembrane region"/>
    <property type="match status" value="1"/>
</dbReference>
<feature type="domain" description="Mechanosensitive ion channel MscS" evidence="8">
    <location>
        <begin position="106"/>
        <end position="172"/>
    </location>
</feature>
<dbReference type="InterPro" id="IPR045275">
    <property type="entry name" value="MscS_archaea/bacteria_type"/>
</dbReference>
<reference evidence="10 11" key="2">
    <citation type="submission" date="2009-02" db="EMBL/GenBank/DDBJ databases">
        <title>Draft genome sequence of Blautia hydrogenotrophica DSM 10507 (Ruminococcus hydrogenotrophicus DSM 10507).</title>
        <authorList>
            <person name="Sudarsanam P."/>
            <person name="Ley R."/>
            <person name="Guruge J."/>
            <person name="Turnbaugh P.J."/>
            <person name="Mahowald M."/>
            <person name="Liep D."/>
            <person name="Gordon J."/>
        </authorList>
    </citation>
    <scope>NUCLEOTIDE SEQUENCE [LARGE SCALE GENOMIC DNA]</scope>
    <source>
        <strain evidence="11">DSM 10507 / JCM 14656 / S5a33</strain>
    </source>
</reference>
<evidence type="ECO:0000256" key="6">
    <source>
        <dbReference type="ARBA" id="ARBA00023136"/>
    </source>
</evidence>
<evidence type="ECO:0000259" key="9">
    <source>
        <dbReference type="Pfam" id="PF21082"/>
    </source>
</evidence>
<accession>C0CIR1</accession>
<dbReference type="PATRIC" id="fig|476272.21.peg.3730"/>
<feature type="transmembrane region" description="Helical" evidence="7">
    <location>
        <begin position="56"/>
        <end position="77"/>
    </location>
</feature>
<comment type="caution">
    <text evidence="10">The sequence shown here is derived from an EMBL/GenBank/DDBJ whole genome shotgun (WGS) entry which is preliminary data.</text>
</comment>
<keyword evidence="11" id="KW-1185">Reference proteome</keyword>
<name>C0CIR1_BLAHS</name>
<evidence type="ECO:0000256" key="4">
    <source>
        <dbReference type="ARBA" id="ARBA00022692"/>
    </source>
</evidence>
<keyword evidence="6 7" id="KW-0472">Membrane</keyword>
<reference evidence="10 11" key="1">
    <citation type="submission" date="2009-01" db="EMBL/GenBank/DDBJ databases">
        <authorList>
            <person name="Fulton L."/>
            <person name="Clifton S."/>
            <person name="Fulton B."/>
            <person name="Xu J."/>
            <person name="Minx P."/>
            <person name="Pepin K.H."/>
            <person name="Johnson M."/>
            <person name="Bhonagiri V."/>
            <person name="Nash W.E."/>
            <person name="Mardis E.R."/>
            <person name="Wilson R.K."/>
        </authorList>
    </citation>
    <scope>NUCLEOTIDE SEQUENCE [LARGE SCALE GENOMIC DNA]</scope>
    <source>
        <strain evidence="11">DSM 10507 / JCM 14656 / S5a33</strain>
    </source>
</reference>
<dbReference type="Pfam" id="PF21082">
    <property type="entry name" value="MS_channel_3rd"/>
    <property type="match status" value="1"/>
</dbReference>
<dbReference type="Gene3D" id="3.30.70.100">
    <property type="match status" value="1"/>
</dbReference>
<dbReference type="GO" id="GO:0005886">
    <property type="term" value="C:plasma membrane"/>
    <property type="evidence" value="ECO:0007669"/>
    <property type="project" value="UniProtKB-SubCell"/>
</dbReference>
<protein>
    <recommendedName>
        <fullName evidence="12">Small-conductance mechanosensitive channel</fullName>
    </recommendedName>
</protein>
<dbReference type="SUPFAM" id="SSF82689">
    <property type="entry name" value="Mechanosensitive channel protein MscS (YggB), C-terminal domain"/>
    <property type="match status" value="1"/>
</dbReference>
<feature type="domain" description="Mechanosensitive ion channel MscS C-terminal" evidence="9">
    <location>
        <begin position="180"/>
        <end position="261"/>
    </location>
</feature>
<evidence type="ECO:0008006" key="12">
    <source>
        <dbReference type="Google" id="ProtNLM"/>
    </source>
</evidence>
<dbReference type="AlphaFoldDB" id="C0CIR1"/>
<dbReference type="SUPFAM" id="SSF50182">
    <property type="entry name" value="Sm-like ribonucleoproteins"/>
    <property type="match status" value="1"/>
</dbReference>
<dbReference type="InterPro" id="IPR011014">
    <property type="entry name" value="MscS_channel_TM-2"/>
</dbReference>